<dbReference type="Proteomes" id="UP000271137">
    <property type="component" value="Unassembled WGS sequence"/>
</dbReference>
<evidence type="ECO:0000313" key="5">
    <source>
        <dbReference type="Proteomes" id="UP000271590"/>
    </source>
</evidence>
<feature type="domain" description="N-acetyltransferase" evidence="1">
    <location>
        <begin position="15"/>
        <end position="178"/>
    </location>
</feature>
<dbReference type="InterPro" id="IPR016181">
    <property type="entry name" value="Acyl_CoA_acyltransferase"/>
</dbReference>
<dbReference type="EMBL" id="RQXU01000002">
    <property type="protein sequence ID" value="RRH91464.1"/>
    <property type="molecule type" value="Genomic_DNA"/>
</dbReference>
<protein>
    <submittedName>
        <fullName evidence="2">N-acetyltransferase family protein</fullName>
    </submittedName>
</protein>
<dbReference type="EMBL" id="RXFQ01000001">
    <property type="protein sequence ID" value="RSZ44730.1"/>
    <property type="molecule type" value="Genomic_DNA"/>
</dbReference>
<dbReference type="GO" id="GO:0016747">
    <property type="term" value="F:acyltransferase activity, transferring groups other than amino-acyl groups"/>
    <property type="evidence" value="ECO:0007669"/>
    <property type="project" value="InterPro"/>
</dbReference>
<proteinExistence type="predicted"/>
<dbReference type="CDD" id="cd04301">
    <property type="entry name" value="NAT_SF"/>
    <property type="match status" value="1"/>
</dbReference>
<accession>A0A3P3EYK8</accession>
<comment type="caution">
    <text evidence="2">The sequence shown here is derived from an EMBL/GenBank/DDBJ whole genome shotgun (WGS) entry which is preliminary data.</text>
</comment>
<dbReference type="Pfam" id="PF00583">
    <property type="entry name" value="Acetyltransf_1"/>
    <property type="match status" value="1"/>
</dbReference>
<evidence type="ECO:0000313" key="4">
    <source>
        <dbReference type="Proteomes" id="UP000271137"/>
    </source>
</evidence>
<evidence type="ECO:0000313" key="2">
    <source>
        <dbReference type="EMBL" id="RRH91464.1"/>
    </source>
</evidence>
<dbReference type="PANTHER" id="PTHR43072:SF8">
    <property type="entry name" value="ACYLTRANSFERASE FABY-RELATED"/>
    <property type="match status" value="1"/>
</dbReference>
<sequence>MPSPTQAQAQALASIEILDAEAHHMPSVQAIYSRYVLHDLCSFEEEAPSVDEMQARRADVLARGLPYLVAVKDGEVAGYAYAGPYRSRSAYRHTVEDSIYVAEGLQGHGIGRALLQELIRRCTGSGFTQMVAVIGNSANAGSQRVHQGLGFETVGVLRNVGFKFGQWVDTVLMQRALR</sequence>
<gene>
    <name evidence="2" type="ORF">EH244_04370</name>
    <name evidence="3" type="ORF">EJO66_01800</name>
</gene>
<keyword evidence="2" id="KW-0808">Transferase</keyword>
<dbReference type="PROSITE" id="PS51186">
    <property type="entry name" value="GNAT"/>
    <property type="match status" value="1"/>
</dbReference>
<evidence type="ECO:0000313" key="3">
    <source>
        <dbReference type="EMBL" id="RSZ44730.1"/>
    </source>
</evidence>
<dbReference type="RefSeq" id="WP_124957222.1">
    <property type="nucleotide sequence ID" value="NZ_RQXU01000002.1"/>
</dbReference>
<keyword evidence="4" id="KW-1185">Reference proteome</keyword>
<evidence type="ECO:0000259" key="1">
    <source>
        <dbReference type="PROSITE" id="PS51186"/>
    </source>
</evidence>
<dbReference type="AlphaFoldDB" id="A0A3P3EYK8"/>
<dbReference type="Proteomes" id="UP000271590">
    <property type="component" value="Unassembled WGS sequence"/>
</dbReference>
<dbReference type="SUPFAM" id="SSF55729">
    <property type="entry name" value="Acyl-CoA N-acyltransferases (Nat)"/>
    <property type="match status" value="1"/>
</dbReference>
<dbReference type="PANTHER" id="PTHR43072">
    <property type="entry name" value="N-ACETYLTRANSFERASE"/>
    <property type="match status" value="1"/>
</dbReference>
<organism evidence="2 5">
    <name type="scientific">Variovorax beijingensis</name>
    <dbReference type="NCBI Taxonomy" id="2496117"/>
    <lineage>
        <taxon>Bacteria</taxon>
        <taxon>Pseudomonadati</taxon>
        <taxon>Pseudomonadota</taxon>
        <taxon>Betaproteobacteria</taxon>
        <taxon>Burkholderiales</taxon>
        <taxon>Comamonadaceae</taxon>
        <taxon>Variovorax</taxon>
    </lineage>
</organism>
<reference evidence="2 5" key="1">
    <citation type="submission" date="2018-11" db="EMBL/GenBank/DDBJ databases">
        <title>The genome of Variovorax sp T529.</title>
        <authorList>
            <person name="Gao J."/>
        </authorList>
    </citation>
    <scope>NUCLEOTIDE SEQUENCE [LARGE SCALE GENOMIC DNA]</scope>
    <source>
        <strain evidence="2 5">T529</strain>
    </source>
</reference>
<dbReference type="InterPro" id="IPR000182">
    <property type="entry name" value="GNAT_dom"/>
</dbReference>
<name>A0A3P3EYK8_9BURK</name>
<reference evidence="3 4" key="2">
    <citation type="submission" date="2018-12" db="EMBL/GenBank/DDBJ databases">
        <title>The genome sequences of strain 502.</title>
        <authorList>
            <person name="Gao J."/>
            <person name="Sun J."/>
        </authorList>
    </citation>
    <scope>NUCLEOTIDE SEQUENCE [LARGE SCALE GENOMIC DNA]</scope>
    <source>
        <strain evidence="3 4">502</strain>
    </source>
</reference>
<dbReference type="Gene3D" id="3.40.630.30">
    <property type="match status" value="1"/>
</dbReference>